<dbReference type="OrthoDB" id="9787283at2"/>
<feature type="region of interest" description="Disordered" evidence="1">
    <location>
        <begin position="26"/>
        <end position="47"/>
    </location>
</feature>
<protein>
    <submittedName>
        <fullName evidence="3">ABC transporter substrate-binding protein</fullName>
    </submittedName>
</protein>
<dbReference type="Gene3D" id="3.40.190.10">
    <property type="entry name" value="Periplasmic binding protein-like II"/>
    <property type="match status" value="2"/>
</dbReference>
<dbReference type="EMBL" id="QJVJ01000003">
    <property type="protein sequence ID" value="PYI55537.1"/>
    <property type="molecule type" value="Genomic_DNA"/>
</dbReference>
<organism evidence="3 4">
    <name type="scientific">Paenibacillus flagellatus</name>
    <dbReference type="NCBI Taxonomy" id="2211139"/>
    <lineage>
        <taxon>Bacteria</taxon>
        <taxon>Bacillati</taxon>
        <taxon>Bacillota</taxon>
        <taxon>Bacilli</taxon>
        <taxon>Bacillales</taxon>
        <taxon>Paenibacillaceae</taxon>
        <taxon>Paenibacillus</taxon>
    </lineage>
</organism>
<keyword evidence="2" id="KW-0732">Signal</keyword>
<dbReference type="Pfam" id="PF01547">
    <property type="entry name" value="SBP_bac_1"/>
    <property type="match status" value="1"/>
</dbReference>
<evidence type="ECO:0000256" key="2">
    <source>
        <dbReference type="SAM" id="SignalP"/>
    </source>
</evidence>
<dbReference type="AlphaFoldDB" id="A0A2V5KUF6"/>
<dbReference type="InterPro" id="IPR050490">
    <property type="entry name" value="Bact_solute-bd_prot1"/>
</dbReference>
<dbReference type="PANTHER" id="PTHR43649">
    <property type="entry name" value="ARABINOSE-BINDING PROTEIN-RELATED"/>
    <property type="match status" value="1"/>
</dbReference>
<dbReference type="SUPFAM" id="SSF53850">
    <property type="entry name" value="Periplasmic binding protein-like II"/>
    <property type="match status" value="1"/>
</dbReference>
<dbReference type="RefSeq" id="WP_110839338.1">
    <property type="nucleotide sequence ID" value="NZ_QJVJ01000003.1"/>
</dbReference>
<gene>
    <name evidence="3" type="ORF">DLM86_07330</name>
</gene>
<dbReference type="PROSITE" id="PS51257">
    <property type="entry name" value="PROKAR_LIPOPROTEIN"/>
    <property type="match status" value="1"/>
</dbReference>
<dbReference type="InterPro" id="IPR006059">
    <property type="entry name" value="SBP"/>
</dbReference>
<keyword evidence="4" id="KW-1185">Reference proteome</keyword>
<name>A0A2V5KUF6_9BACL</name>
<comment type="caution">
    <text evidence="3">The sequence shown here is derived from an EMBL/GenBank/DDBJ whole genome shotgun (WGS) entry which is preliminary data.</text>
</comment>
<evidence type="ECO:0000313" key="4">
    <source>
        <dbReference type="Proteomes" id="UP000247476"/>
    </source>
</evidence>
<proteinExistence type="predicted"/>
<feature type="signal peptide" evidence="2">
    <location>
        <begin position="1"/>
        <end position="21"/>
    </location>
</feature>
<evidence type="ECO:0000256" key="1">
    <source>
        <dbReference type="SAM" id="MobiDB-lite"/>
    </source>
</evidence>
<reference evidence="3 4" key="1">
    <citation type="submission" date="2018-05" db="EMBL/GenBank/DDBJ databases">
        <title>Paenibacillus flagellatus sp. nov., isolated from selenium mineral soil.</title>
        <authorList>
            <person name="Dai X."/>
        </authorList>
    </citation>
    <scope>NUCLEOTIDE SEQUENCE [LARGE SCALE GENOMIC DNA]</scope>
    <source>
        <strain evidence="3 4">DXL2</strain>
    </source>
</reference>
<feature type="chain" id="PRO_5038464567" evidence="2">
    <location>
        <begin position="22"/>
        <end position="510"/>
    </location>
</feature>
<evidence type="ECO:0000313" key="3">
    <source>
        <dbReference type="EMBL" id="PYI55537.1"/>
    </source>
</evidence>
<sequence>MNRRSLVGSCTALALLGSMLAACGKEGGNEPGPSSPAAGSTDPKERKPVTIQVLTQSFGSKMPAEEDNWVKKVLKEKTGVIVDMTNPPDNEYKNLLNARMAGSDFPDLFMLDKDQLKQYSDQGLLLDLTPYLNGKMKPVKDYLGENELKKGTVNGKIYALPKKPQIPYQNLWIRKDWLAKLNLQVPTTLDELVQVAKAFTEQDPDGNGKKDTYGYGGVGISALAPIFGAYGVGVGGAVSNFYVKDGKLINTLYDPDMKAAIDFVAKFIKTGYADPDLLVTNTEVNAAKKGFQGKVGMLYVGFPNMTSVQYVREYKEINPNAEWVQVAPPKGPKGSFSGTWDIGSTPGLHAVPKSLEKQPEKLQAIIDLLNYIASSEGAQLVANGVENRHWKLENGQVVRLEARVKEHFWAYQLLGRNELDYLKPGYPAQDVELAAKTPRVEAINSFITIPNGYNPADAKRYIDEELAKFLYGTRPLAEYDSFLKTLEGTFQFRMMIEAANAAAKEYKVIP</sequence>
<dbReference type="Proteomes" id="UP000247476">
    <property type="component" value="Unassembled WGS sequence"/>
</dbReference>
<accession>A0A2V5KUF6</accession>